<protein>
    <submittedName>
        <fullName evidence="1">Uncharacterized protein</fullName>
    </submittedName>
</protein>
<reference evidence="1" key="1">
    <citation type="journal article" date="2021" name="bioRxiv">
        <title>Unraveling nitrogen, sulfur and carbon metabolic pathways and microbial community transcriptional responses to substrate deprivation and toxicity stresses in a bioreactor mimicking anoxic brackish coastal sediment conditions.</title>
        <authorList>
            <person name="Martins P.D."/>
            <person name="Echeveste M.J."/>
            <person name="Arshad A."/>
            <person name="Kurth J."/>
            <person name="Ouboter H."/>
            <person name="Jetten M.S.M."/>
            <person name="Welte C.U."/>
        </authorList>
    </citation>
    <scope>NUCLEOTIDE SEQUENCE</scope>
    <source>
        <strain evidence="1">MAG_39</strain>
    </source>
</reference>
<dbReference type="Proteomes" id="UP000705867">
    <property type="component" value="Unassembled WGS sequence"/>
</dbReference>
<gene>
    <name evidence="1" type="ORF">K8I29_05840</name>
</gene>
<organism evidence="1 2">
    <name type="scientific">Candidatus Nitrobium versatile</name>
    <dbReference type="NCBI Taxonomy" id="2884831"/>
    <lineage>
        <taxon>Bacteria</taxon>
        <taxon>Pseudomonadati</taxon>
        <taxon>Nitrospirota</taxon>
        <taxon>Nitrospiria</taxon>
        <taxon>Nitrospirales</taxon>
        <taxon>Nitrospiraceae</taxon>
        <taxon>Candidatus Nitrobium</taxon>
    </lineage>
</organism>
<name>A0A953J504_9BACT</name>
<evidence type="ECO:0000313" key="2">
    <source>
        <dbReference type="Proteomes" id="UP000705867"/>
    </source>
</evidence>
<evidence type="ECO:0000313" key="1">
    <source>
        <dbReference type="EMBL" id="MBZ0155723.1"/>
    </source>
</evidence>
<sequence length="162" mass="18170">MKKLFSFSFYMVLLCSPAGCLFDRSAPSQEAALTGGRGDTERLAAMAGNGEEVTASFIVERPDEISDEELMEIRASHTSAEMTLDEAKRLIELHADRQKMPESMRESIFETLKGLARHIPVKEAYKLVSLRFNLSDLNEFKRSGSADYEKSIGLNGRAVFRR</sequence>
<proteinExistence type="predicted"/>
<dbReference type="EMBL" id="JAIOIV010000043">
    <property type="protein sequence ID" value="MBZ0155723.1"/>
    <property type="molecule type" value="Genomic_DNA"/>
</dbReference>
<comment type="caution">
    <text evidence="1">The sequence shown here is derived from an EMBL/GenBank/DDBJ whole genome shotgun (WGS) entry which is preliminary data.</text>
</comment>
<dbReference type="AlphaFoldDB" id="A0A953J504"/>
<accession>A0A953J504</accession>
<reference evidence="1" key="2">
    <citation type="submission" date="2021-08" db="EMBL/GenBank/DDBJ databases">
        <authorList>
            <person name="Dalcin Martins P."/>
        </authorList>
    </citation>
    <scope>NUCLEOTIDE SEQUENCE</scope>
    <source>
        <strain evidence="1">MAG_39</strain>
    </source>
</reference>